<dbReference type="AlphaFoldDB" id="A0A7C9N502"/>
<feature type="domain" description="DUF11" evidence="3">
    <location>
        <begin position="677"/>
        <end position="784"/>
    </location>
</feature>
<dbReference type="InterPro" id="IPR024079">
    <property type="entry name" value="MetalloPept_cat_dom_sf"/>
</dbReference>
<accession>A0A7C9N502</accession>
<sequence>MRRLQAALTGLLVVAAVLVAPPAHAATVKVTVHLYRVVEISCDEGEGEACGNDYYPKFKIGNEELYDGKDDFCCAHGGDFRTNWIHSADVDTSQNPVDIHMELWDQDDLSADDAIDWGAPGDHVDLKFDLNTCRFTGSGLTAQQGAGVTSLAGESEQSAVDSARGYFTITTPDCLEKAKTTDGDGDGLMDVWEAPGRGLDADGDGTVDLPLGDMGALPYRKDLFVEADHMKDAAPVAGAITDVVNAFAAAPVDQYEPGKYRGVNLHVLSGEEVPRIDVVKFHDPGTGDLDDFNDLKSGKPDLPCDGHFGTAADRASPNCANILNARRQVYRYMIFGHQYEADPDSSGQAEIDEVTLEGGNDFIVTVATWDFDDDAERRVIEGSTFMHELGHTLSLGHGGGDHVNCKPNYLSVMSYVFQFPRRDPNRPLDYSSAAKGTAFGVPLKETELDENKRLHATANPARKMIWGLNGKWRLDDANDQALDWNDDKTLETDADADINWIDSIGDPGKGCNIQEKTELKGHDDWAGIQYNPRLHVGFFADGLRRNLPVELTETDYKAMAQQADLKLAKTADRATATGGDTISYTVGVTDLGPGPAKAIEVTDTLPDGTVQRRTLPDLAAGATTTTPFSYQVPCEVTDGTVITNTATVTGTDAEGVPDPSRTDNTASVETTARAPKLTVAQTATPSVRAGEAITYTITYANAGGDAASNVAVTATLPKDVYYSTPLDLGAGPKPATVTLNADGTRTLTWNPGDLAADSGDRAIVFTARPTLLALQGAVFTATVSVAYKNGSGACVFAPVTASSSTTVTVVAPGRNPMVRALWALRDDLRTAEVLARVQATDTRWDGADGSAPDGRLSQQEADAVFFLPVTQPRTLRADLLAALLNTATRRINAGTVVSTPTTRALGLGTVGDTVRYAQTTLAQPPSVPNLVRYAKTGVVLTEVNAGVAERY</sequence>
<dbReference type="NCBIfam" id="TIGR01451">
    <property type="entry name" value="B_ant_repeat"/>
    <property type="match status" value="2"/>
</dbReference>
<proteinExistence type="predicted"/>
<keyword evidence="2" id="KW-0732">Signal</keyword>
<dbReference type="PANTHER" id="PTHR34819">
    <property type="entry name" value="LARGE CYSTEINE-RICH PERIPLASMIC PROTEIN OMCB"/>
    <property type="match status" value="1"/>
</dbReference>
<evidence type="ECO:0000256" key="1">
    <source>
        <dbReference type="SAM" id="MobiDB-lite"/>
    </source>
</evidence>
<dbReference type="InterPro" id="IPR047589">
    <property type="entry name" value="DUF11_rpt"/>
</dbReference>
<dbReference type="Gene3D" id="2.60.40.10">
    <property type="entry name" value="Immunoglobulins"/>
    <property type="match status" value="1"/>
</dbReference>
<dbReference type="Gene3D" id="3.40.390.10">
    <property type="entry name" value="Collagenase (Catalytic Domain)"/>
    <property type="match status" value="1"/>
</dbReference>
<dbReference type="Pfam" id="PF01345">
    <property type="entry name" value="DUF11"/>
    <property type="match status" value="2"/>
</dbReference>
<gene>
    <name evidence="4" type="ORF">GT755_01585</name>
</gene>
<name>A0A7C9N502_9ACTN</name>
<evidence type="ECO:0000313" key="4">
    <source>
        <dbReference type="EMBL" id="NAS20373.1"/>
    </source>
</evidence>
<keyword evidence="5" id="KW-1185">Reference proteome</keyword>
<feature type="region of interest" description="Disordered" evidence="1">
    <location>
        <begin position="649"/>
        <end position="673"/>
    </location>
</feature>
<dbReference type="InterPro" id="IPR001434">
    <property type="entry name" value="OmcB-like_DUF11"/>
</dbReference>
<reference evidence="4 5" key="1">
    <citation type="submission" date="2020-01" db="EMBL/GenBank/DDBJ databases">
        <title>Herbidospora sp. NEAU-GS84 nov., a novel actinomycete isolated from soil.</title>
        <authorList>
            <person name="Han L."/>
        </authorList>
    </citation>
    <scope>NUCLEOTIDE SEQUENCE [LARGE SCALE GENOMIC DNA]</scope>
    <source>
        <strain evidence="4 5">NEAU-GS84</strain>
    </source>
</reference>
<evidence type="ECO:0000313" key="5">
    <source>
        <dbReference type="Proteomes" id="UP000479526"/>
    </source>
</evidence>
<feature type="signal peptide" evidence="2">
    <location>
        <begin position="1"/>
        <end position="25"/>
    </location>
</feature>
<dbReference type="InterPro" id="IPR013783">
    <property type="entry name" value="Ig-like_fold"/>
</dbReference>
<feature type="domain" description="DUF11" evidence="3">
    <location>
        <begin position="564"/>
        <end position="669"/>
    </location>
</feature>
<dbReference type="SUPFAM" id="SSF55486">
    <property type="entry name" value="Metalloproteases ('zincins'), catalytic domain"/>
    <property type="match status" value="1"/>
</dbReference>
<dbReference type="RefSeq" id="WP_161477885.1">
    <property type="nucleotide sequence ID" value="NZ_WXEW01000001.1"/>
</dbReference>
<evidence type="ECO:0000256" key="2">
    <source>
        <dbReference type="SAM" id="SignalP"/>
    </source>
</evidence>
<dbReference type="InterPro" id="IPR051172">
    <property type="entry name" value="Chlamydia_OmcB"/>
</dbReference>
<dbReference type="GO" id="GO:0005975">
    <property type="term" value="P:carbohydrate metabolic process"/>
    <property type="evidence" value="ECO:0007669"/>
    <property type="project" value="UniProtKB-ARBA"/>
</dbReference>
<organism evidence="4 5">
    <name type="scientific">Herbidospora solisilvae</name>
    <dbReference type="NCBI Taxonomy" id="2696284"/>
    <lineage>
        <taxon>Bacteria</taxon>
        <taxon>Bacillati</taxon>
        <taxon>Actinomycetota</taxon>
        <taxon>Actinomycetes</taxon>
        <taxon>Streptosporangiales</taxon>
        <taxon>Streptosporangiaceae</taxon>
        <taxon>Herbidospora</taxon>
    </lineage>
</organism>
<evidence type="ECO:0000259" key="3">
    <source>
        <dbReference type="Pfam" id="PF01345"/>
    </source>
</evidence>
<dbReference type="PANTHER" id="PTHR34819:SF3">
    <property type="entry name" value="CELL SURFACE PROTEIN"/>
    <property type="match status" value="1"/>
</dbReference>
<comment type="caution">
    <text evidence="4">The sequence shown here is derived from an EMBL/GenBank/DDBJ whole genome shotgun (WGS) entry which is preliminary data.</text>
</comment>
<protein>
    <submittedName>
        <fullName evidence="4">DUF11 domain-containing protein</fullName>
    </submittedName>
</protein>
<dbReference type="Proteomes" id="UP000479526">
    <property type="component" value="Unassembled WGS sequence"/>
</dbReference>
<dbReference type="GO" id="GO:0008237">
    <property type="term" value="F:metallopeptidase activity"/>
    <property type="evidence" value="ECO:0007669"/>
    <property type="project" value="InterPro"/>
</dbReference>
<dbReference type="EMBL" id="WXEW01000001">
    <property type="protein sequence ID" value="NAS20373.1"/>
    <property type="molecule type" value="Genomic_DNA"/>
</dbReference>
<feature type="chain" id="PRO_5028807012" evidence="2">
    <location>
        <begin position="26"/>
        <end position="951"/>
    </location>
</feature>